<gene>
    <name evidence="1" type="ORF">GLAREA_04415</name>
</gene>
<dbReference type="HOGENOM" id="CLU_1992865_0_0_1"/>
<dbReference type="GeneID" id="19463470"/>
<dbReference type="KEGG" id="glz:GLAREA_04415"/>
<evidence type="ECO:0008006" key="3">
    <source>
        <dbReference type="Google" id="ProtNLM"/>
    </source>
</evidence>
<name>S3CR92_GLAL2</name>
<evidence type="ECO:0000313" key="1">
    <source>
        <dbReference type="EMBL" id="EPE27624.1"/>
    </source>
</evidence>
<dbReference type="OrthoDB" id="10571882at2759"/>
<dbReference type="EMBL" id="KE145369">
    <property type="protein sequence ID" value="EPE27624.1"/>
    <property type="molecule type" value="Genomic_DNA"/>
</dbReference>
<sequence length="125" mass="14372">MTSRLSAASPAGKPLKIPKDEFIEKSHDTNRITIIVGKEKKRYIVSRSFLRYYSTLLNAMILPGESVIELPRDKIEYWEILYEFVIRGGLHDGSVDFKGDCGQVLRECMDFLNYAAKYGNARHRL</sequence>
<keyword evidence="2" id="KW-1185">Reference proteome</keyword>
<proteinExistence type="predicted"/>
<accession>S3CR92</accession>
<reference evidence="1 2" key="1">
    <citation type="journal article" date="2013" name="BMC Genomics">
        <title>Genomics-driven discovery of the pneumocandin biosynthetic gene cluster in the fungus Glarea lozoyensis.</title>
        <authorList>
            <person name="Chen L."/>
            <person name="Yue Q."/>
            <person name="Zhang X."/>
            <person name="Xiang M."/>
            <person name="Wang C."/>
            <person name="Li S."/>
            <person name="Che Y."/>
            <person name="Ortiz-Lopez F.J."/>
            <person name="Bills G.F."/>
            <person name="Liu X."/>
            <person name="An Z."/>
        </authorList>
    </citation>
    <scope>NUCLEOTIDE SEQUENCE [LARGE SCALE GENOMIC DNA]</scope>
    <source>
        <strain evidence="2">ATCC 20868 / MF5171</strain>
    </source>
</reference>
<dbReference type="AlphaFoldDB" id="S3CR92"/>
<dbReference type="Proteomes" id="UP000016922">
    <property type="component" value="Unassembled WGS sequence"/>
</dbReference>
<dbReference type="RefSeq" id="XP_008084983.1">
    <property type="nucleotide sequence ID" value="XM_008086792.1"/>
</dbReference>
<evidence type="ECO:0000313" key="2">
    <source>
        <dbReference type="Proteomes" id="UP000016922"/>
    </source>
</evidence>
<protein>
    <recommendedName>
        <fullName evidence="3">BTB domain-containing protein</fullName>
    </recommendedName>
</protein>
<organism evidence="1 2">
    <name type="scientific">Glarea lozoyensis (strain ATCC 20868 / MF5171)</name>
    <dbReference type="NCBI Taxonomy" id="1116229"/>
    <lineage>
        <taxon>Eukaryota</taxon>
        <taxon>Fungi</taxon>
        <taxon>Dikarya</taxon>
        <taxon>Ascomycota</taxon>
        <taxon>Pezizomycotina</taxon>
        <taxon>Leotiomycetes</taxon>
        <taxon>Helotiales</taxon>
        <taxon>Helotiaceae</taxon>
        <taxon>Glarea</taxon>
    </lineage>
</organism>